<evidence type="ECO:0000259" key="13">
    <source>
        <dbReference type="PROSITE" id="PS50853"/>
    </source>
</evidence>
<feature type="transmembrane region" description="Helical" evidence="9">
    <location>
        <begin position="541"/>
        <end position="563"/>
    </location>
</feature>
<dbReference type="InterPro" id="IPR000387">
    <property type="entry name" value="Tyr_Pase_dom"/>
</dbReference>
<dbReference type="InterPro" id="IPR003961">
    <property type="entry name" value="FN3_dom"/>
</dbReference>
<proteinExistence type="predicted"/>
<evidence type="ECO:0000256" key="7">
    <source>
        <dbReference type="ARBA" id="ARBA00051722"/>
    </source>
</evidence>
<evidence type="ECO:0000256" key="5">
    <source>
        <dbReference type="ARBA" id="ARBA00022912"/>
    </source>
</evidence>
<feature type="domain" description="Fibronectin type-III" evidence="13">
    <location>
        <begin position="323"/>
        <end position="413"/>
    </location>
</feature>
<keyword evidence="3" id="KW-0732">Signal</keyword>
<dbReference type="PROSITE" id="PS50055">
    <property type="entry name" value="TYR_PHOSPHATASE_PTP"/>
    <property type="match status" value="2"/>
</dbReference>
<evidence type="ECO:0000256" key="1">
    <source>
        <dbReference type="ARBA" id="ARBA00004167"/>
    </source>
</evidence>
<dbReference type="SUPFAM" id="SSF48726">
    <property type="entry name" value="Immunoglobulin"/>
    <property type="match status" value="1"/>
</dbReference>
<dbReference type="PROSITE" id="PS50056">
    <property type="entry name" value="TYR_PHOSPHATASE_2"/>
    <property type="match status" value="2"/>
</dbReference>
<keyword evidence="9" id="KW-0812">Transmembrane</keyword>
<evidence type="ECO:0000256" key="4">
    <source>
        <dbReference type="ARBA" id="ARBA00022801"/>
    </source>
</evidence>
<organism evidence="14 15">
    <name type="scientific">Stichopus japonicus</name>
    <name type="common">Sea cucumber</name>
    <dbReference type="NCBI Taxonomy" id="307972"/>
    <lineage>
        <taxon>Eukaryota</taxon>
        <taxon>Metazoa</taxon>
        <taxon>Echinodermata</taxon>
        <taxon>Eleutherozoa</taxon>
        <taxon>Echinozoa</taxon>
        <taxon>Holothuroidea</taxon>
        <taxon>Aspidochirotacea</taxon>
        <taxon>Aspidochirotida</taxon>
        <taxon>Stichopodidae</taxon>
        <taxon>Apostichopus</taxon>
    </lineage>
</organism>
<evidence type="ECO:0000313" key="14">
    <source>
        <dbReference type="EMBL" id="PIK52742.1"/>
    </source>
</evidence>
<dbReference type="InterPro" id="IPR050348">
    <property type="entry name" value="Protein-Tyr_Phosphatase"/>
</dbReference>
<evidence type="ECO:0000259" key="11">
    <source>
        <dbReference type="PROSITE" id="PS50056"/>
    </source>
</evidence>
<dbReference type="Gene3D" id="2.60.40.10">
    <property type="entry name" value="Immunoglobulins"/>
    <property type="match status" value="5"/>
</dbReference>
<dbReference type="Gene3D" id="3.90.190.10">
    <property type="entry name" value="Protein tyrosine phosphatase superfamily"/>
    <property type="match status" value="2"/>
</dbReference>
<dbReference type="PANTHER" id="PTHR19134">
    <property type="entry name" value="RECEPTOR-TYPE TYROSINE-PROTEIN PHOSPHATASE"/>
    <property type="match status" value="1"/>
</dbReference>
<dbReference type="Pfam" id="PF00102">
    <property type="entry name" value="Y_phosphatase"/>
    <property type="match status" value="2"/>
</dbReference>
<sequence length="1401" mass="159147">MTQFELLCKVLLPVFCCRGEVLIHSRLETVILPCNAFQKVSSLAIPDSTTVRWQAPDATVIVNSTNPALPALTSFTLLVSENNSLRITGLEVENSGNYRCIASGRYLNNTAATPPVINATQLPPFEEPIEEFSEVSLQVKDPNPPGKPSIKDIQPTSVSLSWQKSDGPVESYSLLYRTVDTSNQTIETMEGISSNDSNILVENLNPFTSYVFQVVANFVQNYTRTGNESDVIQTASGTPLQPPTNVSVFVEGSRQIRLTWEPPPAESLQGYLLNYVVKYVEKGGPITPPDHSRAVRNNATMAMNIGPYSDMLQAMTEEDIPSEPVNLRLFAFQATQFVVLWDFPENANGRIDSYRVYIRRDGESQWKRHDATQIVYAFTRREPYTTYYVQVTALTSIGESKNSTEISVTTDVAGPSKPQNVTIKSITNTSAIVTWDEPLVFYKSIDAYLIKYWEAGQEQFVTMETVQFGQMKVLKNLKPNRWYNVSISASTLNIQREPTHVDGQPSMTVSFRTSSNDDGTVVPGDQRTTNRKTVSVAKKTILILLVILVTTAVFALLYFGFVARKRQHMSFMKHQNGLRPVFQFSRPDELEEPPIPISKFEEHVVANHADSDGGFATEYEDILAVGNNFPALAGSDEGNKLKNRYTNIVAYDHTRVCLQTLPGHPDSHYINANYIDSYNQQCAYIATQGPLKNTIEDFWRMVWEQKCHVIVMITKLEERGRRKCERYWPPKGMAERFRDIEVSLDGKEKFCTYVLRTFHLKYKPRRHGKAQERIVKHYHYTDWPDHGVPSHTLPVLDYVQRSSEANPEDGGPIIVHCSAGVGRTGTYIVIDSMLKQIQDVGKVNVFGFLKRIRTQRNYLVQTEEQYVFIHDVLLEWVKAGDTRIKAADLKDYSGKMDLPDENGIIQLDVQHKEIMNQKIHAYQFMRARNPMNKPKNRNSQILPVERGRVIITGRPGIENSDYINASFLPGYWQRDAFIVTQYPLESTVMEFWKMLWENNCTTIVMLSTKDEESASGYWPLKKEDSITFDSLKVTLLDEELSNMDFVTRDFLIESLQDEDPLQIRQYCCSYWPDGCTPIHTTFDLIYAVEKQCKQNNNSSKDIIGPIVVHDKCGGRQAGLFCSLLTLHEEMEEEEMVNIYKTVKIYSASRVGMFNRKEDYHFLYRALGSAYTIRKQLLSIERQKSANRSRQRRIHRDWSFMVRQPVTTMDFHPRVERSGSLDEEEFRARSQTLGSTGRVARPTKFWHRRARSEKRKTVLANGSASVNKDGLQHANGQVVGGGGEMYDLESLQSSENDKMIPREYPSDGDLANIVPDIVTTPNVMITAADLPSLDRAENRCSSSLCGFEQGMELTPHPREPNGSGLLSSEDKEERGVMENEAEMVINGVGEEDEFIEYREDVV</sequence>
<feature type="domain" description="Fibronectin type-III" evidence="13">
    <location>
        <begin position="417"/>
        <end position="516"/>
    </location>
</feature>
<comment type="catalytic activity">
    <reaction evidence="7">
        <text>O-phospho-L-tyrosyl-[protein] + H2O = L-tyrosyl-[protein] + phosphate</text>
        <dbReference type="Rhea" id="RHEA:10684"/>
        <dbReference type="Rhea" id="RHEA-COMP:10136"/>
        <dbReference type="Rhea" id="RHEA-COMP:20101"/>
        <dbReference type="ChEBI" id="CHEBI:15377"/>
        <dbReference type="ChEBI" id="CHEBI:43474"/>
        <dbReference type="ChEBI" id="CHEBI:46858"/>
        <dbReference type="ChEBI" id="CHEBI:61978"/>
        <dbReference type="EC" id="3.1.3.48"/>
    </reaction>
</comment>
<dbReference type="FunFam" id="3.90.190.10:FF:000088">
    <property type="entry name" value="Receptor protein-tyrosine phosphatase LAR"/>
    <property type="match status" value="1"/>
</dbReference>
<dbReference type="GO" id="GO:0016020">
    <property type="term" value="C:membrane"/>
    <property type="evidence" value="ECO:0007669"/>
    <property type="project" value="UniProtKB-SubCell"/>
</dbReference>
<feature type="domain" description="Tyrosine specific protein phosphatases" evidence="11">
    <location>
        <begin position="1082"/>
        <end position="1160"/>
    </location>
</feature>
<evidence type="ECO:0000256" key="9">
    <source>
        <dbReference type="SAM" id="Phobius"/>
    </source>
</evidence>
<dbReference type="PRINTS" id="PR00700">
    <property type="entry name" value="PRTYPHPHTASE"/>
</dbReference>
<reference evidence="14 15" key="1">
    <citation type="journal article" date="2017" name="PLoS Biol.">
        <title>The sea cucumber genome provides insights into morphological evolution and visceral regeneration.</title>
        <authorList>
            <person name="Zhang X."/>
            <person name="Sun L."/>
            <person name="Yuan J."/>
            <person name="Sun Y."/>
            <person name="Gao Y."/>
            <person name="Zhang L."/>
            <person name="Li S."/>
            <person name="Dai H."/>
            <person name="Hamel J.F."/>
            <person name="Liu C."/>
            <person name="Yu Y."/>
            <person name="Liu S."/>
            <person name="Lin W."/>
            <person name="Guo K."/>
            <person name="Jin S."/>
            <person name="Xu P."/>
            <person name="Storey K.B."/>
            <person name="Huan P."/>
            <person name="Zhang T."/>
            <person name="Zhou Y."/>
            <person name="Zhang J."/>
            <person name="Lin C."/>
            <person name="Li X."/>
            <person name="Xing L."/>
            <person name="Huo D."/>
            <person name="Sun M."/>
            <person name="Wang L."/>
            <person name="Mercier A."/>
            <person name="Li F."/>
            <person name="Yang H."/>
            <person name="Xiang J."/>
        </authorList>
    </citation>
    <scope>NUCLEOTIDE SEQUENCE [LARGE SCALE GENOMIC DNA]</scope>
    <source>
        <strain evidence="14">Shaxun</strain>
        <tissue evidence="14">Muscle</tissue>
    </source>
</reference>
<dbReference type="InterPro" id="IPR013783">
    <property type="entry name" value="Ig-like_fold"/>
</dbReference>
<feature type="domain" description="Tyrosine-protein phosphatase" evidence="10">
    <location>
        <begin position="615"/>
        <end position="876"/>
    </location>
</feature>
<gene>
    <name evidence="14" type="ORF">BSL78_10375</name>
</gene>
<protein>
    <recommendedName>
        <fullName evidence="2">protein-tyrosine-phosphatase</fullName>
        <ecNumber evidence="2">3.1.3.48</ecNumber>
    </recommendedName>
</protein>
<dbReference type="SUPFAM" id="SSF49265">
    <property type="entry name" value="Fibronectin type III"/>
    <property type="match status" value="2"/>
</dbReference>
<evidence type="ECO:0000259" key="12">
    <source>
        <dbReference type="PROSITE" id="PS50835"/>
    </source>
</evidence>
<dbReference type="InterPro" id="IPR016130">
    <property type="entry name" value="Tyr_Pase_AS"/>
</dbReference>
<evidence type="ECO:0000256" key="2">
    <source>
        <dbReference type="ARBA" id="ARBA00013064"/>
    </source>
</evidence>
<feature type="domain" description="Ig-like" evidence="12">
    <location>
        <begin position="28"/>
        <end position="118"/>
    </location>
</feature>
<keyword evidence="4" id="KW-0378">Hydrolase</keyword>
<keyword evidence="5" id="KW-0904">Protein phosphatase</keyword>
<evidence type="ECO:0000313" key="15">
    <source>
        <dbReference type="Proteomes" id="UP000230750"/>
    </source>
</evidence>
<dbReference type="PROSITE" id="PS00383">
    <property type="entry name" value="TYR_PHOSPHATASE_1"/>
    <property type="match status" value="1"/>
</dbReference>
<dbReference type="EMBL" id="MRZV01000315">
    <property type="protein sequence ID" value="PIK52742.1"/>
    <property type="molecule type" value="Genomic_DNA"/>
</dbReference>
<dbReference type="PANTHER" id="PTHR19134:SF540">
    <property type="entry name" value="TYROSINE-PROTEIN PHOSPHATASE 99A"/>
    <property type="match status" value="1"/>
</dbReference>
<dbReference type="SUPFAM" id="SSF52799">
    <property type="entry name" value="(Phosphotyrosine protein) phosphatases II"/>
    <property type="match status" value="2"/>
</dbReference>
<dbReference type="InterPro" id="IPR003595">
    <property type="entry name" value="Tyr_Pase_cat"/>
</dbReference>
<feature type="domain" description="Tyrosine specific protein phosphatases" evidence="11">
    <location>
        <begin position="793"/>
        <end position="867"/>
    </location>
</feature>
<name>A0A2G8KXP2_STIJA</name>
<evidence type="ECO:0000259" key="10">
    <source>
        <dbReference type="PROSITE" id="PS50055"/>
    </source>
</evidence>
<dbReference type="SMART" id="SM00194">
    <property type="entry name" value="PTPc"/>
    <property type="match status" value="2"/>
</dbReference>
<dbReference type="PROSITE" id="PS50853">
    <property type="entry name" value="FN3"/>
    <property type="match status" value="3"/>
</dbReference>
<keyword evidence="15" id="KW-1185">Reference proteome</keyword>
<dbReference type="InterPro" id="IPR036116">
    <property type="entry name" value="FN3_sf"/>
</dbReference>
<comment type="caution">
    <text evidence="14">The sequence shown here is derived from an EMBL/GenBank/DDBJ whole genome shotgun (WGS) entry which is preliminary data.</text>
</comment>
<feature type="domain" description="Tyrosine-protein phosphatase" evidence="10">
    <location>
        <begin position="907"/>
        <end position="1169"/>
    </location>
</feature>
<dbReference type="Pfam" id="PF00041">
    <property type="entry name" value="fn3"/>
    <property type="match status" value="3"/>
</dbReference>
<comment type="subcellular location">
    <subcellularLocation>
        <location evidence="1">Membrane</location>
        <topology evidence="1">Single-pass membrane protein</topology>
    </subcellularLocation>
</comment>
<evidence type="ECO:0000256" key="8">
    <source>
        <dbReference type="SAM" id="MobiDB-lite"/>
    </source>
</evidence>
<accession>A0A2G8KXP2</accession>
<dbReference type="SMART" id="SM00060">
    <property type="entry name" value="FN3"/>
    <property type="match status" value="4"/>
</dbReference>
<dbReference type="FunFam" id="3.90.190.10:FF:000013">
    <property type="entry name" value="receptor-type tyrosine-protein phosphatase zeta isoform X1"/>
    <property type="match status" value="1"/>
</dbReference>
<dbReference type="STRING" id="307972.A0A2G8KXP2"/>
<dbReference type="EC" id="3.1.3.48" evidence="2"/>
<dbReference type="SMART" id="SM00404">
    <property type="entry name" value="PTPc_motif"/>
    <property type="match status" value="2"/>
</dbReference>
<dbReference type="PROSITE" id="PS50835">
    <property type="entry name" value="IG_LIKE"/>
    <property type="match status" value="1"/>
</dbReference>
<dbReference type="Proteomes" id="UP000230750">
    <property type="component" value="Unassembled WGS sequence"/>
</dbReference>
<dbReference type="InterPro" id="IPR029021">
    <property type="entry name" value="Prot-tyrosine_phosphatase-like"/>
</dbReference>
<evidence type="ECO:0000256" key="6">
    <source>
        <dbReference type="ARBA" id="ARBA00023136"/>
    </source>
</evidence>
<evidence type="ECO:0000256" key="3">
    <source>
        <dbReference type="ARBA" id="ARBA00022729"/>
    </source>
</evidence>
<dbReference type="InterPro" id="IPR007110">
    <property type="entry name" value="Ig-like_dom"/>
</dbReference>
<keyword evidence="6 9" id="KW-0472">Membrane</keyword>
<dbReference type="CDD" id="cd00063">
    <property type="entry name" value="FN3"/>
    <property type="match status" value="3"/>
</dbReference>
<dbReference type="InterPro" id="IPR036179">
    <property type="entry name" value="Ig-like_dom_sf"/>
</dbReference>
<keyword evidence="9" id="KW-1133">Transmembrane helix</keyword>
<dbReference type="InterPro" id="IPR000242">
    <property type="entry name" value="PTP_cat"/>
</dbReference>
<dbReference type="OrthoDB" id="6144703at2759"/>
<feature type="domain" description="Fibronectin type-III" evidence="13">
    <location>
        <begin position="144"/>
        <end position="241"/>
    </location>
</feature>
<feature type="region of interest" description="Disordered" evidence="8">
    <location>
        <begin position="1350"/>
        <end position="1375"/>
    </location>
</feature>
<dbReference type="GO" id="GO:0004725">
    <property type="term" value="F:protein tyrosine phosphatase activity"/>
    <property type="evidence" value="ECO:0007669"/>
    <property type="project" value="UniProtKB-EC"/>
</dbReference>